<name>A0A4Z2I0T9_9TELE</name>
<dbReference type="EMBL" id="SRLO01000153">
    <property type="protein sequence ID" value="TNN71195.1"/>
    <property type="molecule type" value="Genomic_DNA"/>
</dbReference>
<evidence type="ECO:0000313" key="1">
    <source>
        <dbReference type="EMBL" id="TNN71195.1"/>
    </source>
</evidence>
<evidence type="ECO:0000313" key="2">
    <source>
        <dbReference type="Proteomes" id="UP000314294"/>
    </source>
</evidence>
<protein>
    <submittedName>
        <fullName evidence="1">Uncharacterized protein</fullName>
    </submittedName>
</protein>
<gene>
    <name evidence="1" type="ORF">EYF80_018543</name>
</gene>
<proteinExistence type="predicted"/>
<sequence>MTAFMPLAMEKDLRCDLMATGRGSLSMRCTGNFSIPCLINTMRESSVNDSMTLKLHSGLTSKKVMLFFSAYALA</sequence>
<reference evidence="1 2" key="1">
    <citation type="submission" date="2019-03" db="EMBL/GenBank/DDBJ databases">
        <title>First draft genome of Liparis tanakae, snailfish: a comprehensive survey of snailfish specific genes.</title>
        <authorList>
            <person name="Kim W."/>
            <person name="Song I."/>
            <person name="Jeong J.-H."/>
            <person name="Kim D."/>
            <person name="Kim S."/>
            <person name="Ryu S."/>
            <person name="Song J.Y."/>
            <person name="Lee S.K."/>
        </authorList>
    </citation>
    <scope>NUCLEOTIDE SEQUENCE [LARGE SCALE GENOMIC DNA]</scope>
    <source>
        <tissue evidence="1">Muscle</tissue>
    </source>
</reference>
<comment type="caution">
    <text evidence="1">The sequence shown here is derived from an EMBL/GenBank/DDBJ whole genome shotgun (WGS) entry which is preliminary data.</text>
</comment>
<dbReference type="Proteomes" id="UP000314294">
    <property type="component" value="Unassembled WGS sequence"/>
</dbReference>
<organism evidence="1 2">
    <name type="scientific">Liparis tanakae</name>
    <name type="common">Tanaka's snailfish</name>
    <dbReference type="NCBI Taxonomy" id="230148"/>
    <lineage>
        <taxon>Eukaryota</taxon>
        <taxon>Metazoa</taxon>
        <taxon>Chordata</taxon>
        <taxon>Craniata</taxon>
        <taxon>Vertebrata</taxon>
        <taxon>Euteleostomi</taxon>
        <taxon>Actinopterygii</taxon>
        <taxon>Neopterygii</taxon>
        <taxon>Teleostei</taxon>
        <taxon>Neoteleostei</taxon>
        <taxon>Acanthomorphata</taxon>
        <taxon>Eupercaria</taxon>
        <taxon>Perciformes</taxon>
        <taxon>Cottioidei</taxon>
        <taxon>Cottales</taxon>
        <taxon>Liparidae</taxon>
        <taxon>Liparis</taxon>
    </lineage>
</organism>
<dbReference type="AlphaFoldDB" id="A0A4Z2I0T9"/>
<accession>A0A4Z2I0T9</accession>
<keyword evidence="2" id="KW-1185">Reference proteome</keyword>